<accession>X1MCT2</accession>
<feature type="transmembrane region" description="Helical" evidence="1">
    <location>
        <begin position="34"/>
        <end position="51"/>
    </location>
</feature>
<keyword evidence="1" id="KW-1133">Transmembrane helix</keyword>
<comment type="caution">
    <text evidence="2">The sequence shown here is derived from an EMBL/GenBank/DDBJ whole genome shotgun (WGS) entry which is preliminary data.</text>
</comment>
<reference evidence="2" key="1">
    <citation type="journal article" date="2014" name="Front. Microbiol.">
        <title>High frequency of phylogenetically diverse reductive dehalogenase-homologous genes in deep subseafloor sedimentary metagenomes.</title>
        <authorList>
            <person name="Kawai M."/>
            <person name="Futagami T."/>
            <person name="Toyoda A."/>
            <person name="Takaki Y."/>
            <person name="Nishi S."/>
            <person name="Hori S."/>
            <person name="Arai W."/>
            <person name="Tsubouchi T."/>
            <person name="Morono Y."/>
            <person name="Uchiyama I."/>
            <person name="Ito T."/>
            <person name="Fujiyama A."/>
            <person name="Inagaki F."/>
            <person name="Takami H."/>
        </authorList>
    </citation>
    <scope>NUCLEOTIDE SEQUENCE</scope>
    <source>
        <strain evidence="2">Expedition CK06-06</strain>
    </source>
</reference>
<sequence length="96" mass="11150">ILIVFGILLFLMLLDNDNHLNSINQKTRKQVSRFSLIGFGVFSSFDVYFALDIMAQTSFLLNISTSLLIFMVFVGFLIKPFKKRKLLSLAYFRQDF</sequence>
<gene>
    <name evidence="2" type="ORF">S06H3_38198</name>
</gene>
<organism evidence="2">
    <name type="scientific">marine sediment metagenome</name>
    <dbReference type="NCBI Taxonomy" id="412755"/>
    <lineage>
        <taxon>unclassified sequences</taxon>
        <taxon>metagenomes</taxon>
        <taxon>ecological metagenomes</taxon>
    </lineage>
</organism>
<keyword evidence="1" id="KW-0812">Transmembrane</keyword>
<name>X1MCT2_9ZZZZ</name>
<dbReference type="AlphaFoldDB" id="X1MCT2"/>
<keyword evidence="1" id="KW-0472">Membrane</keyword>
<proteinExistence type="predicted"/>
<feature type="transmembrane region" description="Helical" evidence="1">
    <location>
        <begin position="57"/>
        <end position="78"/>
    </location>
</feature>
<protein>
    <submittedName>
        <fullName evidence="2">Uncharacterized protein</fullName>
    </submittedName>
</protein>
<evidence type="ECO:0000256" key="1">
    <source>
        <dbReference type="SAM" id="Phobius"/>
    </source>
</evidence>
<evidence type="ECO:0000313" key="2">
    <source>
        <dbReference type="EMBL" id="GAI29447.1"/>
    </source>
</evidence>
<feature type="non-terminal residue" evidence="2">
    <location>
        <position position="1"/>
    </location>
</feature>
<dbReference type="EMBL" id="BARV01023265">
    <property type="protein sequence ID" value="GAI29447.1"/>
    <property type="molecule type" value="Genomic_DNA"/>
</dbReference>